<sequence length="335" mass="37261">MLEGPEHSSVSEGDEVFKWITENINFLIVTAADAEAEALWHPWPSAAIEELPGFSKNFFSAEHGVLQPSLSVLGDESPKIILLDISGPDFYVGSIGNECMVAHTHLTSQGSQALGDTLSSAVELFKNLKIVYMSGMLGGFHSIEGTCIGSTILSDNISGKYGQKMGDIVICDSVFVPESKKPIKFTSNIGNRIFQKYSTNFKNAVKTINIHCGPILCVPEVIREHEERERLRERYGINKDKTPLSLGFEMESKALLDIEKNYAEQPHLPQIYTILAKSISDWGVGKPEEGNEGRKEHEKERAFASRSSILFLIYLLSQKNAFNFVKDFKKKVTIL</sequence>
<dbReference type="RefSeq" id="WP_184196323.1">
    <property type="nucleotide sequence ID" value="NZ_JACHGW010000002.1"/>
</dbReference>
<evidence type="ECO:0000313" key="1">
    <source>
        <dbReference type="EMBL" id="MBB6050765.1"/>
    </source>
</evidence>
<dbReference type="InterPro" id="IPR035994">
    <property type="entry name" value="Nucleoside_phosphorylase_sf"/>
</dbReference>
<name>A0A7W9SQ45_ARMRO</name>
<gene>
    <name evidence="1" type="ORF">HNQ39_002556</name>
</gene>
<dbReference type="EMBL" id="JACHGW010000002">
    <property type="protein sequence ID" value="MBB6050765.1"/>
    <property type="molecule type" value="Genomic_DNA"/>
</dbReference>
<keyword evidence="2" id="KW-1185">Reference proteome</keyword>
<dbReference type="Proteomes" id="UP000520814">
    <property type="component" value="Unassembled WGS sequence"/>
</dbReference>
<dbReference type="GO" id="GO:0003824">
    <property type="term" value="F:catalytic activity"/>
    <property type="evidence" value="ECO:0007669"/>
    <property type="project" value="InterPro"/>
</dbReference>
<dbReference type="Gene3D" id="3.40.50.1580">
    <property type="entry name" value="Nucleoside phosphorylase domain"/>
    <property type="match status" value="1"/>
</dbReference>
<dbReference type="AlphaFoldDB" id="A0A7W9SQ45"/>
<proteinExistence type="predicted"/>
<accession>A0A7W9SQ45</accession>
<organism evidence="1 2">
    <name type="scientific">Armatimonas rosea</name>
    <dbReference type="NCBI Taxonomy" id="685828"/>
    <lineage>
        <taxon>Bacteria</taxon>
        <taxon>Bacillati</taxon>
        <taxon>Armatimonadota</taxon>
        <taxon>Armatimonadia</taxon>
        <taxon>Armatimonadales</taxon>
        <taxon>Armatimonadaceae</taxon>
        <taxon>Armatimonas</taxon>
    </lineage>
</organism>
<evidence type="ECO:0000313" key="2">
    <source>
        <dbReference type="Proteomes" id="UP000520814"/>
    </source>
</evidence>
<comment type="caution">
    <text evidence="1">The sequence shown here is derived from an EMBL/GenBank/DDBJ whole genome shotgun (WGS) entry which is preliminary data.</text>
</comment>
<reference evidence="1 2" key="1">
    <citation type="submission" date="2020-08" db="EMBL/GenBank/DDBJ databases">
        <title>Genomic Encyclopedia of Type Strains, Phase IV (KMG-IV): sequencing the most valuable type-strain genomes for metagenomic binning, comparative biology and taxonomic classification.</title>
        <authorList>
            <person name="Goeker M."/>
        </authorList>
    </citation>
    <scope>NUCLEOTIDE SEQUENCE [LARGE SCALE GENOMIC DNA]</scope>
    <source>
        <strain evidence="1 2">DSM 23562</strain>
    </source>
</reference>
<dbReference type="GO" id="GO:0009116">
    <property type="term" value="P:nucleoside metabolic process"/>
    <property type="evidence" value="ECO:0007669"/>
    <property type="project" value="InterPro"/>
</dbReference>
<protein>
    <submittedName>
        <fullName evidence="1">Uncharacterized protein</fullName>
    </submittedName>
</protein>